<organism evidence="2">
    <name type="scientific">Woronichinia naegeliana WA131</name>
    <dbReference type="NCBI Taxonomy" id="2824559"/>
    <lineage>
        <taxon>Bacteria</taxon>
        <taxon>Bacillati</taxon>
        <taxon>Cyanobacteriota</taxon>
        <taxon>Cyanophyceae</taxon>
        <taxon>Synechococcales</taxon>
        <taxon>Coelosphaeriaceae</taxon>
        <taxon>Woronichinia</taxon>
    </lineage>
</organism>
<dbReference type="KEGG" id="wna:KA717_34770"/>
<keyword evidence="1" id="KW-1133">Transmembrane helix</keyword>
<reference evidence="2" key="1">
    <citation type="submission" date="2021-04" db="EMBL/GenBank/DDBJ databases">
        <title>Genome sequence of Woronichinia naegeliana from Washington state freshwater lake bloom.</title>
        <authorList>
            <person name="Dreher T.W."/>
        </authorList>
    </citation>
    <scope>NUCLEOTIDE SEQUENCE</scope>
    <source>
        <strain evidence="2">WA131</strain>
    </source>
</reference>
<keyword evidence="1" id="KW-0472">Membrane</keyword>
<dbReference type="Proteomes" id="UP001065613">
    <property type="component" value="Chromosome"/>
</dbReference>
<dbReference type="AlphaFoldDB" id="A0A977PWJ3"/>
<protein>
    <submittedName>
        <fullName evidence="2">Uncharacterized protein</fullName>
    </submittedName>
</protein>
<feature type="transmembrane region" description="Helical" evidence="1">
    <location>
        <begin position="7"/>
        <end position="28"/>
    </location>
</feature>
<accession>A0A977PWJ3</accession>
<name>A0A977PWJ3_9CYAN</name>
<gene>
    <name evidence="2" type="ORF">KA717_34770</name>
</gene>
<evidence type="ECO:0000256" key="1">
    <source>
        <dbReference type="SAM" id="Phobius"/>
    </source>
</evidence>
<keyword evidence="1" id="KW-0812">Transmembrane</keyword>
<evidence type="ECO:0000313" key="2">
    <source>
        <dbReference type="EMBL" id="UXE60625.1"/>
    </source>
</evidence>
<sequence>MKNTTPQVLILGISPLIKITLISLYGVLTIPLPFLAAFTQVAISPMVLWLGIGLGLIFLIGALSEKVILDEQGIQVTYPAWLAWILRKNWSLQWLEIKALKLRTTGQGGFVYYFTTIQEDRAYLLPMRVAGFKQLVEFVQAKTQIDTTDIKPLAQPWMYFILLALTIFLGLIDAWTIWTTQQL</sequence>
<dbReference type="EMBL" id="CP073041">
    <property type="protein sequence ID" value="UXE60625.1"/>
    <property type="molecule type" value="Genomic_DNA"/>
</dbReference>
<feature type="transmembrane region" description="Helical" evidence="1">
    <location>
        <begin position="157"/>
        <end position="178"/>
    </location>
</feature>
<feature type="transmembrane region" description="Helical" evidence="1">
    <location>
        <begin position="34"/>
        <end position="60"/>
    </location>
</feature>
<proteinExistence type="predicted"/>